<sequence>MYSLSSRKRRKLQSINDEFLYKDLFSAYPDALFLIDVNGEFVNLNEGLVQLIGFSKDTLLYSQFKQYIYAEDLSEVVSYFLHALHGKVQDREFRVVHENGSIKEVSVTVVPARINGEILGVYGVAKDISEKKRLEVALKNSEMRFESLIHQSTDVIGILDQNGVIKYQSPAVKQVLGFEPKSLFGKNAFDLVYEEDLNLARCLIENSIKNGRETQKGELRLKTKTGGFTFCEAYVTNLFEDENINGIVVNYRDISSRKQQEEEIQQMAFHDYLTGLPNRFMLEKKLNDEIVQGQEIAVLFIDLDRFKIINDNMGHHVGDLLLKEVTTRLKSCLADNDVLFRQGGDEFIIILTNANRELATAVSTTIVQSLSYPFSINNYDIFTSPSIGISLFPEDGQTVEQLTRNADYAMYQAKKMGRNTFYFYSPPEVDAINPLSIEMELHSALERNELELFYQPKVNMKSGKVVGAEALLRWNHPQWGLVSPATFIPIAEESGLIVSIGEWALREACKKNYQLCLDGYELVISVNLSPRQFTKVNLVQTIEKIIGETGLPPELLELEITESMTANMEQTIDTLTDLKRIGVKISIDDFGTGFSSLNYLKQFPVDTLKIDQSFVRELSGKADEAIVKMIISMAHHLELNVVAEGIETKEQLEFLQQHLCNEGQGFLFSKPVPEGQLINWIEKIENGTQEFGTDKTEADSVYLEESKTEDVKGQNIFAPFQTEKLGVVGELAAGIAHEIRNPITSIKGFIHLIEQGVVKKDYFDVIHSSFQQIEEVLKEFLEVARPKLNERQLVDLYELIHEVVVNIKSKNDVEIGITRDAAIPKIMCDPNKIKEVMSQLLTNSIEAIEQNGFVKMGLRMEKEGIVITVTDNGVGMSQQRLERLGEPFFSNKEKGIGFGLMICYQHIWSHNGTIQVRSIEKEGTQVEVRLPI</sequence>
<dbReference type="NCBIfam" id="TIGR00254">
    <property type="entry name" value="GGDEF"/>
    <property type="match status" value="1"/>
</dbReference>
<dbReference type="SMART" id="SM00086">
    <property type="entry name" value="PAC"/>
    <property type="match status" value="2"/>
</dbReference>
<evidence type="ECO:0000313" key="15">
    <source>
        <dbReference type="Proteomes" id="UP000018890"/>
    </source>
</evidence>
<dbReference type="PRINTS" id="PR00344">
    <property type="entry name" value="BCTRLSENSOR"/>
</dbReference>
<evidence type="ECO:0000256" key="4">
    <source>
        <dbReference type="ARBA" id="ARBA00022679"/>
    </source>
</evidence>
<gene>
    <name evidence="14" type="ORF">JCM9140_3777</name>
</gene>
<dbReference type="InterPro" id="IPR035919">
    <property type="entry name" value="EAL_sf"/>
</dbReference>
<dbReference type="STRING" id="1236970.JCM9140_3777"/>
<evidence type="ECO:0000256" key="3">
    <source>
        <dbReference type="ARBA" id="ARBA00022553"/>
    </source>
</evidence>
<dbReference type="PROSITE" id="PS50887">
    <property type="entry name" value="GGDEF"/>
    <property type="match status" value="1"/>
</dbReference>
<dbReference type="SMART" id="SM00052">
    <property type="entry name" value="EAL"/>
    <property type="match status" value="1"/>
</dbReference>
<dbReference type="GO" id="GO:0000155">
    <property type="term" value="F:phosphorelay sensor kinase activity"/>
    <property type="evidence" value="ECO:0007669"/>
    <property type="project" value="InterPro"/>
</dbReference>
<dbReference type="OrthoDB" id="9759607at2"/>
<feature type="domain" description="GGDEF" evidence="13">
    <location>
        <begin position="294"/>
        <end position="426"/>
    </location>
</feature>
<dbReference type="Gene3D" id="3.20.20.450">
    <property type="entry name" value="EAL domain"/>
    <property type="match status" value="1"/>
</dbReference>
<dbReference type="Pfam" id="PF00563">
    <property type="entry name" value="EAL"/>
    <property type="match status" value="1"/>
</dbReference>
<reference evidence="14" key="1">
    <citation type="journal article" date="2014" name="Genome Announc.">
        <title>Draft Genome Sequences of Three Alkaliphilic Bacillus Strains, Bacillus wakoensis JCM 9140T, Bacillus akibai JCM 9157T, and Bacillus hemicellulosilyticus JCM 9152T.</title>
        <authorList>
            <person name="Yuki M."/>
            <person name="Oshima K."/>
            <person name="Suda W."/>
            <person name="Oshida Y."/>
            <person name="Kitamura K."/>
            <person name="Iida T."/>
            <person name="Hattori M."/>
            <person name="Ohkuma M."/>
        </authorList>
    </citation>
    <scope>NUCLEOTIDE SEQUENCE [LARGE SCALE GENOMIC DNA]</scope>
    <source>
        <strain evidence="14">JCM 9140</strain>
    </source>
</reference>
<feature type="domain" description="PAS" evidence="10">
    <location>
        <begin position="17"/>
        <end position="87"/>
    </location>
</feature>
<dbReference type="InterPro" id="IPR001633">
    <property type="entry name" value="EAL_dom"/>
</dbReference>
<accession>W4Q8B4</accession>
<dbReference type="InterPro" id="IPR036097">
    <property type="entry name" value="HisK_dim/P_sf"/>
</dbReference>
<dbReference type="PANTHER" id="PTHR44757:SF2">
    <property type="entry name" value="BIOFILM ARCHITECTURE MAINTENANCE PROTEIN MBAA"/>
    <property type="match status" value="1"/>
</dbReference>
<dbReference type="RefSeq" id="WP_052002344.1">
    <property type="nucleotide sequence ID" value="NZ_BAUT01000058.1"/>
</dbReference>
<evidence type="ECO:0000256" key="6">
    <source>
        <dbReference type="ARBA" id="ARBA00022777"/>
    </source>
</evidence>
<feature type="domain" description="PAC" evidence="11">
    <location>
        <begin position="215"/>
        <end position="266"/>
    </location>
</feature>
<dbReference type="PANTHER" id="PTHR44757">
    <property type="entry name" value="DIGUANYLATE CYCLASE DGCP"/>
    <property type="match status" value="1"/>
</dbReference>
<dbReference type="GO" id="GO:0006355">
    <property type="term" value="P:regulation of DNA-templated transcription"/>
    <property type="evidence" value="ECO:0007669"/>
    <property type="project" value="InterPro"/>
</dbReference>
<dbReference type="Gene3D" id="3.30.565.10">
    <property type="entry name" value="Histidine kinase-like ATPase, C-terminal domain"/>
    <property type="match status" value="1"/>
</dbReference>
<evidence type="ECO:0000259" key="11">
    <source>
        <dbReference type="PROSITE" id="PS50113"/>
    </source>
</evidence>
<dbReference type="Pfam" id="PF00512">
    <property type="entry name" value="HisKA"/>
    <property type="match status" value="1"/>
</dbReference>
<dbReference type="PROSITE" id="PS50883">
    <property type="entry name" value="EAL"/>
    <property type="match status" value="1"/>
</dbReference>
<dbReference type="InterPro" id="IPR000160">
    <property type="entry name" value="GGDEF_dom"/>
</dbReference>
<dbReference type="FunFam" id="3.20.20.450:FF:000001">
    <property type="entry name" value="Cyclic di-GMP phosphodiesterase yahA"/>
    <property type="match status" value="1"/>
</dbReference>
<dbReference type="Gene3D" id="1.10.287.130">
    <property type="match status" value="1"/>
</dbReference>
<proteinExistence type="predicted"/>
<dbReference type="SMART" id="SM00267">
    <property type="entry name" value="GGDEF"/>
    <property type="match status" value="1"/>
</dbReference>
<name>W4Q8B4_9BACI</name>
<dbReference type="PROSITE" id="PS50113">
    <property type="entry name" value="PAC"/>
    <property type="match status" value="2"/>
</dbReference>
<keyword evidence="6" id="KW-0418">Kinase</keyword>
<keyword evidence="7" id="KW-0067">ATP-binding</keyword>
<evidence type="ECO:0000259" key="10">
    <source>
        <dbReference type="PROSITE" id="PS50112"/>
    </source>
</evidence>
<dbReference type="InterPro" id="IPR035965">
    <property type="entry name" value="PAS-like_dom_sf"/>
</dbReference>
<dbReference type="CDD" id="cd01949">
    <property type="entry name" value="GGDEF"/>
    <property type="match status" value="1"/>
</dbReference>
<dbReference type="Gene3D" id="3.30.70.270">
    <property type="match status" value="1"/>
</dbReference>
<keyword evidence="5" id="KW-0547">Nucleotide-binding</keyword>
<dbReference type="SUPFAM" id="SSF55073">
    <property type="entry name" value="Nucleotide cyclase"/>
    <property type="match status" value="1"/>
</dbReference>
<dbReference type="SMART" id="SM00388">
    <property type="entry name" value="HisKA"/>
    <property type="match status" value="1"/>
</dbReference>
<dbReference type="AlphaFoldDB" id="W4Q8B4"/>
<dbReference type="CDD" id="cd00082">
    <property type="entry name" value="HisKA"/>
    <property type="match status" value="1"/>
</dbReference>
<dbReference type="EC" id="2.7.13.3" evidence="2"/>
<evidence type="ECO:0000259" key="9">
    <source>
        <dbReference type="PROSITE" id="PS50109"/>
    </source>
</evidence>
<feature type="domain" description="EAL" evidence="12">
    <location>
        <begin position="434"/>
        <end position="685"/>
    </location>
</feature>
<dbReference type="Proteomes" id="UP000018890">
    <property type="component" value="Unassembled WGS sequence"/>
</dbReference>
<evidence type="ECO:0000256" key="7">
    <source>
        <dbReference type="ARBA" id="ARBA00022840"/>
    </source>
</evidence>
<dbReference type="Pfam" id="PF00990">
    <property type="entry name" value="GGDEF"/>
    <property type="match status" value="1"/>
</dbReference>
<dbReference type="InterPro" id="IPR000014">
    <property type="entry name" value="PAS"/>
</dbReference>
<dbReference type="SUPFAM" id="SSF47384">
    <property type="entry name" value="Homodimeric domain of signal transducing histidine kinase"/>
    <property type="match status" value="1"/>
</dbReference>
<evidence type="ECO:0000256" key="8">
    <source>
        <dbReference type="ARBA" id="ARBA00023012"/>
    </source>
</evidence>
<dbReference type="PROSITE" id="PS50109">
    <property type="entry name" value="HIS_KIN"/>
    <property type="match status" value="1"/>
</dbReference>
<evidence type="ECO:0000256" key="1">
    <source>
        <dbReference type="ARBA" id="ARBA00000085"/>
    </source>
</evidence>
<keyword evidence="4" id="KW-0808">Transferase</keyword>
<organism evidence="14 15">
    <name type="scientific">Halalkalibacter wakoensis JCM 9140</name>
    <dbReference type="NCBI Taxonomy" id="1236970"/>
    <lineage>
        <taxon>Bacteria</taxon>
        <taxon>Bacillati</taxon>
        <taxon>Bacillota</taxon>
        <taxon>Bacilli</taxon>
        <taxon>Bacillales</taxon>
        <taxon>Bacillaceae</taxon>
        <taxon>Halalkalibacter</taxon>
    </lineage>
</organism>
<comment type="caution">
    <text evidence="14">The sequence shown here is derived from an EMBL/GenBank/DDBJ whole genome shotgun (WGS) entry which is preliminary data.</text>
</comment>
<evidence type="ECO:0000259" key="12">
    <source>
        <dbReference type="PROSITE" id="PS50883"/>
    </source>
</evidence>
<dbReference type="Pfam" id="PF08448">
    <property type="entry name" value="PAS_4"/>
    <property type="match status" value="1"/>
</dbReference>
<dbReference type="CDD" id="cd00130">
    <property type="entry name" value="PAS"/>
    <property type="match status" value="2"/>
</dbReference>
<dbReference type="SMART" id="SM00387">
    <property type="entry name" value="HATPase_c"/>
    <property type="match status" value="1"/>
</dbReference>
<dbReference type="Pfam" id="PF00989">
    <property type="entry name" value="PAS"/>
    <property type="match status" value="1"/>
</dbReference>
<dbReference type="InterPro" id="IPR003594">
    <property type="entry name" value="HATPase_dom"/>
</dbReference>
<keyword evidence="8" id="KW-0902">Two-component regulatory system</keyword>
<dbReference type="PROSITE" id="PS50112">
    <property type="entry name" value="PAS"/>
    <property type="match status" value="2"/>
</dbReference>
<dbReference type="InterPro" id="IPR004358">
    <property type="entry name" value="Sig_transdc_His_kin-like_C"/>
</dbReference>
<dbReference type="InterPro" id="IPR000700">
    <property type="entry name" value="PAS-assoc_C"/>
</dbReference>
<dbReference type="InterPro" id="IPR052155">
    <property type="entry name" value="Biofilm_reg_signaling"/>
</dbReference>
<evidence type="ECO:0000256" key="5">
    <source>
        <dbReference type="ARBA" id="ARBA00022741"/>
    </source>
</evidence>
<feature type="domain" description="PAC" evidence="11">
    <location>
        <begin position="89"/>
        <end position="140"/>
    </location>
</feature>
<dbReference type="InterPro" id="IPR013656">
    <property type="entry name" value="PAS_4"/>
</dbReference>
<dbReference type="CDD" id="cd01948">
    <property type="entry name" value="EAL"/>
    <property type="match status" value="1"/>
</dbReference>
<evidence type="ECO:0000313" key="14">
    <source>
        <dbReference type="EMBL" id="GAE27624.1"/>
    </source>
</evidence>
<dbReference type="SUPFAM" id="SSF55874">
    <property type="entry name" value="ATPase domain of HSP90 chaperone/DNA topoisomerase II/histidine kinase"/>
    <property type="match status" value="1"/>
</dbReference>
<dbReference type="SUPFAM" id="SSF55785">
    <property type="entry name" value="PYP-like sensor domain (PAS domain)"/>
    <property type="match status" value="2"/>
</dbReference>
<evidence type="ECO:0000259" key="13">
    <source>
        <dbReference type="PROSITE" id="PS50887"/>
    </source>
</evidence>
<dbReference type="SUPFAM" id="SSF141868">
    <property type="entry name" value="EAL domain-like"/>
    <property type="match status" value="1"/>
</dbReference>
<dbReference type="EMBL" id="BAUT01000058">
    <property type="protein sequence ID" value="GAE27624.1"/>
    <property type="molecule type" value="Genomic_DNA"/>
</dbReference>
<dbReference type="InterPro" id="IPR036890">
    <property type="entry name" value="HATPase_C_sf"/>
</dbReference>
<dbReference type="Pfam" id="PF02518">
    <property type="entry name" value="HATPase_c"/>
    <property type="match status" value="1"/>
</dbReference>
<dbReference type="InterPro" id="IPR005467">
    <property type="entry name" value="His_kinase_dom"/>
</dbReference>
<feature type="domain" description="Histidine kinase" evidence="9">
    <location>
        <begin position="734"/>
        <end position="932"/>
    </location>
</feature>
<protein>
    <recommendedName>
        <fullName evidence="2">histidine kinase</fullName>
        <ecNumber evidence="2">2.7.13.3</ecNumber>
    </recommendedName>
</protein>
<evidence type="ECO:0000256" key="2">
    <source>
        <dbReference type="ARBA" id="ARBA00012438"/>
    </source>
</evidence>
<dbReference type="InterPro" id="IPR013767">
    <property type="entry name" value="PAS_fold"/>
</dbReference>
<dbReference type="InterPro" id="IPR029787">
    <property type="entry name" value="Nucleotide_cyclase"/>
</dbReference>
<dbReference type="InterPro" id="IPR003661">
    <property type="entry name" value="HisK_dim/P_dom"/>
</dbReference>
<feature type="domain" description="PAS" evidence="10">
    <location>
        <begin position="141"/>
        <end position="211"/>
    </location>
</feature>
<keyword evidence="15" id="KW-1185">Reference proteome</keyword>
<dbReference type="NCBIfam" id="TIGR00229">
    <property type="entry name" value="sensory_box"/>
    <property type="match status" value="2"/>
</dbReference>
<dbReference type="InterPro" id="IPR001610">
    <property type="entry name" value="PAC"/>
</dbReference>
<dbReference type="InterPro" id="IPR043128">
    <property type="entry name" value="Rev_trsase/Diguanyl_cyclase"/>
</dbReference>
<dbReference type="SMART" id="SM00091">
    <property type="entry name" value="PAS"/>
    <property type="match status" value="2"/>
</dbReference>
<dbReference type="GO" id="GO:0005524">
    <property type="term" value="F:ATP binding"/>
    <property type="evidence" value="ECO:0007669"/>
    <property type="project" value="UniProtKB-KW"/>
</dbReference>
<comment type="catalytic activity">
    <reaction evidence="1">
        <text>ATP + protein L-histidine = ADP + protein N-phospho-L-histidine.</text>
        <dbReference type="EC" id="2.7.13.3"/>
    </reaction>
</comment>
<keyword evidence="3" id="KW-0597">Phosphoprotein</keyword>
<dbReference type="Gene3D" id="3.30.450.20">
    <property type="entry name" value="PAS domain"/>
    <property type="match status" value="2"/>
</dbReference>
<dbReference type="FunFam" id="3.30.70.270:FF:000001">
    <property type="entry name" value="Diguanylate cyclase domain protein"/>
    <property type="match status" value="1"/>
</dbReference>